<dbReference type="FunFam" id="3.20.20.150:FF:000001">
    <property type="entry name" value="Probable endonuclease 4"/>
    <property type="match status" value="1"/>
</dbReference>
<dbReference type="InterPro" id="IPR013022">
    <property type="entry name" value="Xyl_isomerase-like_TIM-brl"/>
</dbReference>
<dbReference type="STRING" id="69896.S284_04090"/>
<keyword evidence="3 7" id="KW-0227">DNA damage</keyword>
<dbReference type="GO" id="GO:0006284">
    <property type="term" value="P:base-excision repair"/>
    <property type="evidence" value="ECO:0007669"/>
    <property type="project" value="TreeGrafter"/>
</dbReference>
<evidence type="ECO:0000256" key="3">
    <source>
        <dbReference type="ARBA" id="ARBA00022763"/>
    </source>
</evidence>
<comment type="function">
    <text evidence="7">Endonuclease IV plays a role in DNA repair. It cleaves phosphodiester bonds at apurinic or apyrimidinic (AP) sites, generating a 3'-hydroxyl group and a 5'-terminal sugar phosphate.</text>
</comment>
<dbReference type="Proteomes" id="UP000283896">
    <property type="component" value="Unassembled WGS sequence"/>
</dbReference>
<dbReference type="InterPro" id="IPR018246">
    <property type="entry name" value="AP_endonuc_F2_Zn_BS"/>
</dbReference>
<evidence type="ECO:0000313" key="9">
    <source>
        <dbReference type="EMBL" id="RMI87857.1"/>
    </source>
</evidence>
<name>A0A421NUZ3_9MOLU</name>
<feature type="binding site" evidence="7">
    <location>
        <position position="148"/>
    </location>
    <ligand>
        <name>Zn(2+)</name>
        <dbReference type="ChEBI" id="CHEBI:29105"/>
        <label>2</label>
    </ligand>
</feature>
<evidence type="ECO:0000259" key="8">
    <source>
        <dbReference type="Pfam" id="PF01261"/>
    </source>
</evidence>
<protein>
    <recommendedName>
        <fullName evidence="7">Probable endonuclease 4</fullName>
        <ecNumber evidence="7">3.1.21.2</ecNumber>
    </recommendedName>
    <alternativeName>
        <fullName evidence="7">Endodeoxyribonuclease IV</fullName>
    </alternativeName>
    <alternativeName>
        <fullName evidence="7">Endonuclease IV</fullName>
    </alternativeName>
</protein>
<dbReference type="Gene3D" id="3.20.20.150">
    <property type="entry name" value="Divalent-metal-dependent TIM barrel enzymes"/>
    <property type="match status" value="1"/>
</dbReference>
<feature type="binding site" evidence="7">
    <location>
        <position position="217"/>
    </location>
    <ligand>
        <name>Zn(2+)</name>
        <dbReference type="ChEBI" id="CHEBI:29105"/>
        <label>2</label>
    </ligand>
</feature>
<proteinExistence type="inferred from homology"/>
<dbReference type="Pfam" id="PF01261">
    <property type="entry name" value="AP_endonuc_2"/>
    <property type="match status" value="1"/>
</dbReference>
<comment type="catalytic activity">
    <reaction evidence="7">
        <text>Endonucleolytic cleavage to 5'-phosphooligonucleotide end-products.</text>
        <dbReference type="EC" id="3.1.21.2"/>
    </reaction>
</comment>
<feature type="binding site" evidence="7">
    <location>
        <position position="71"/>
    </location>
    <ligand>
        <name>Zn(2+)</name>
        <dbReference type="ChEBI" id="CHEBI:29105"/>
        <label>1</label>
    </ligand>
</feature>
<evidence type="ECO:0000256" key="2">
    <source>
        <dbReference type="ARBA" id="ARBA00022723"/>
    </source>
</evidence>
<evidence type="ECO:0000256" key="5">
    <source>
        <dbReference type="ARBA" id="ARBA00022833"/>
    </source>
</evidence>
<organism evidence="9 10">
    <name type="scientific">Candidatus Phytoplasma solani</name>
    <dbReference type="NCBI Taxonomy" id="69896"/>
    <lineage>
        <taxon>Bacteria</taxon>
        <taxon>Bacillati</taxon>
        <taxon>Mycoplasmatota</taxon>
        <taxon>Mollicutes</taxon>
        <taxon>Acholeplasmatales</taxon>
        <taxon>Acholeplasmataceae</taxon>
        <taxon>Candidatus Phytoplasma</taxon>
        <taxon>16SrXII (Stolbur group)</taxon>
    </lineage>
</organism>
<dbReference type="GO" id="GO:0003677">
    <property type="term" value="F:DNA binding"/>
    <property type="evidence" value="ECO:0007669"/>
    <property type="project" value="InterPro"/>
</dbReference>
<keyword evidence="7 9" id="KW-0255">Endonuclease</keyword>
<dbReference type="SMART" id="SM00518">
    <property type="entry name" value="AP2Ec"/>
    <property type="match status" value="1"/>
</dbReference>
<feature type="binding site" evidence="7">
    <location>
        <position position="111"/>
    </location>
    <ligand>
        <name>Zn(2+)</name>
        <dbReference type="ChEBI" id="CHEBI:29105"/>
        <label>1</label>
    </ligand>
</feature>
<feature type="domain" description="Xylose isomerase-like TIM barrel" evidence="8">
    <location>
        <begin position="21"/>
        <end position="281"/>
    </location>
</feature>
<keyword evidence="10" id="KW-1185">Reference proteome</keyword>
<comment type="cofactor">
    <cofactor evidence="7">
        <name>Zn(2+)</name>
        <dbReference type="ChEBI" id="CHEBI:29105"/>
    </cofactor>
    <text evidence="7">Binds 3 Zn(2+) ions.</text>
</comment>
<feature type="binding site" evidence="7">
    <location>
        <position position="262"/>
    </location>
    <ligand>
        <name>Zn(2+)</name>
        <dbReference type="ChEBI" id="CHEBI:29105"/>
        <label>2</label>
    </ligand>
</feature>
<comment type="similarity">
    <text evidence="1 7">Belongs to the AP endonuclease 2 family.</text>
</comment>
<feature type="binding site" evidence="7">
    <location>
        <position position="148"/>
    </location>
    <ligand>
        <name>Zn(2+)</name>
        <dbReference type="ChEBI" id="CHEBI:29105"/>
        <label>1</label>
    </ligand>
</feature>
<dbReference type="NCBIfam" id="TIGR00587">
    <property type="entry name" value="nfo"/>
    <property type="match status" value="1"/>
</dbReference>
<dbReference type="GO" id="GO:0008833">
    <property type="term" value="F:deoxyribonuclease IV (phage-T4-induced) activity"/>
    <property type="evidence" value="ECO:0007669"/>
    <property type="project" value="UniProtKB-UniRule"/>
</dbReference>
<dbReference type="KEGG" id="psol:S284_04090"/>
<dbReference type="EC" id="3.1.21.2" evidence="7"/>
<dbReference type="SUPFAM" id="SSF51658">
    <property type="entry name" value="Xylose isomerase-like"/>
    <property type="match status" value="1"/>
</dbReference>
<keyword evidence="5 7" id="KW-0862">Zinc</keyword>
<dbReference type="PROSITE" id="PS00730">
    <property type="entry name" value="AP_NUCLEASE_F2_2"/>
    <property type="match status" value="1"/>
</dbReference>
<dbReference type="GO" id="GO:0003906">
    <property type="term" value="F:DNA-(apurinic or apyrimidinic site) endonuclease activity"/>
    <property type="evidence" value="ECO:0007669"/>
    <property type="project" value="TreeGrafter"/>
</dbReference>
<feature type="binding site" evidence="7">
    <location>
        <position position="182"/>
    </location>
    <ligand>
        <name>Zn(2+)</name>
        <dbReference type="ChEBI" id="CHEBI:29105"/>
        <label>2</label>
    </ligand>
</feature>
<dbReference type="AlphaFoldDB" id="A0A421NUZ3"/>
<evidence type="ECO:0000256" key="6">
    <source>
        <dbReference type="ARBA" id="ARBA00023204"/>
    </source>
</evidence>
<evidence type="ECO:0000313" key="10">
    <source>
        <dbReference type="Proteomes" id="UP000283896"/>
    </source>
</evidence>
<dbReference type="PANTHER" id="PTHR21445:SF0">
    <property type="entry name" value="APURINIC-APYRIMIDINIC ENDONUCLEASE"/>
    <property type="match status" value="1"/>
</dbReference>
<keyword evidence="7" id="KW-0540">Nuclease</keyword>
<comment type="caution">
    <text evidence="9">The sequence shown here is derived from an EMBL/GenBank/DDBJ whole genome shotgun (WGS) entry which is preliminary data.</text>
</comment>
<keyword evidence="4 7" id="KW-0378">Hydrolase</keyword>
<dbReference type="EMBL" id="MPBG01000007">
    <property type="protein sequence ID" value="RMI87857.1"/>
    <property type="molecule type" value="Genomic_DNA"/>
</dbReference>
<gene>
    <name evidence="7 9" type="primary">nfo</name>
    <name evidence="9" type="ORF">PSSA1_v1c4780</name>
</gene>
<dbReference type="NCBIfam" id="NF002196">
    <property type="entry name" value="PRK01060.1-1"/>
    <property type="match status" value="1"/>
</dbReference>
<dbReference type="InterPro" id="IPR036237">
    <property type="entry name" value="Xyl_isomerase-like_sf"/>
</dbReference>
<keyword evidence="6 7" id="KW-0234">DNA repair</keyword>
<reference evidence="10" key="1">
    <citation type="submission" date="2016-11" db="EMBL/GenBank/DDBJ databases">
        <title>Genome sequence of Candidatus Phytoplasma solani strain SA-1.</title>
        <authorList>
            <person name="Haryono M."/>
            <person name="Samarzija I."/>
            <person name="Seruga Music M."/>
            <person name="Hogenhout S."/>
            <person name="Kuo C.-H."/>
        </authorList>
    </citation>
    <scope>NUCLEOTIDE SEQUENCE [LARGE SCALE GENOMIC DNA]</scope>
    <source>
        <strain evidence="10">SA-1</strain>
    </source>
</reference>
<keyword evidence="2 7" id="KW-0479">Metal-binding</keyword>
<accession>A0A421NUZ3</accession>
<dbReference type="GO" id="GO:0008081">
    <property type="term" value="F:phosphoric diester hydrolase activity"/>
    <property type="evidence" value="ECO:0007669"/>
    <property type="project" value="TreeGrafter"/>
</dbReference>
<dbReference type="HAMAP" id="MF_00152">
    <property type="entry name" value="Nfo"/>
    <property type="match status" value="1"/>
</dbReference>
<evidence type="ECO:0000256" key="4">
    <source>
        <dbReference type="ARBA" id="ARBA00022801"/>
    </source>
</evidence>
<dbReference type="PROSITE" id="PS51432">
    <property type="entry name" value="AP_NUCLEASE_F2_4"/>
    <property type="match status" value="1"/>
</dbReference>
<feature type="binding site" evidence="7">
    <location>
        <position position="232"/>
    </location>
    <ligand>
        <name>Zn(2+)</name>
        <dbReference type="ChEBI" id="CHEBI:29105"/>
        <label>3</label>
    </ligand>
</feature>
<dbReference type="GO" id="GO:0008270">
    <property type="term" value="F:zinc ion binding"/>
    <property type="evidence" value="ECO:0007669"/>
    <property type="project" value="UniProtKB-UniRule"/>
</dbReference>
<evidence type="ECO:0000256" key="1">
    <source>
        <dbReference type="ARBA" id="ARBA00005340"/>
    </source>
</evidence>
<feature type="binding site" evidence="7">
    <location>
        <position position="230"/>
    </location>
    <ligand>
        <name>Zn(2+)</name>
        <dbReference type="ChEBI" id="CHEBI:29105"/>
        <label>3</label>
    </ligand>
</feature>
<dbReference type="RefSeq" id="WP_023161531.1">
    <property type="nucleotide sequence ID" value="NC_022588.1"/>
</dbReference>
<dbReference type="CDD" id="cd00019">
    <property type="entry name" value="AP2Ec"/>
    <property type="match status" value="1"/>
</dbReference>
<sequence length="293" mass="33050">MLLLGSHVPMKKPDNYAGAVKTALSYGANSLMIYSGAPQNTIRTQLDELQINQALKMSLDNDLSCNNFVGHAPYIVNLANSNPQKRAFAVEFLTAELRRFAAMKINKMVLHSGNFLKSDLTQAITWVAQGLDLILENTSDLNIKIALETMAGKGTEIGKTLEELRQIRNLVKNRTRISFCLDTCHLFDAGYDLKNNLMSFWEDVESILGIENISAIHINDSKNTCKSHKDRHENIGFGQIGFKVLSQIIYHPAFLQIPKILETPYINGQAPYLEEIKMIKSKRFNPELKNLFY</sequence>
<dbReference type="OrthoDB" id="9805666at2"/>
<evidence type="ECO:0000256" key="7">
    <source>
        <dbReference type="HAMAP-Rule" id="MF_00152"/>
    </source>
</evidence>
<feature type="binding site" evidence="7">
    <location>
        <position position="185"/>
    </location>
    <ligand>
        <name>Zn(2+)</name>
        <dbReference type="ChEBI" id="CHEBI:29105"/>
        <label>3</label>
    </ligand>
</feature>
<dbReference type="InterPro" id="IPR001719">
    <property type="entry name" value="AP_endonuc_2"/>
</dbReference>
<dbReference type="PANTHER" id="PTHR21445">
    <property type="entry name" value="ENDONUCLEASE IV ENDODEOXYRIBONUCLEASE IV"/>
    <property type="match status" value="1"/>
</dbReference>